<evidence type="ECO:0000256" key="4">
    <source>
        <dbReference type="ARBA" id="ARBA00023136"/>
    </source>
</evidence>
<feature type="transmembrane region" description="Helical" evidence="5">
    <location>
        <begin position="82"/>
        <end position="98"/>
    </location>
</feature>
<name>A0A7V8NRU9_9BACT</name>
<evidence type="ECO:0000313" key="8">
    <source>
        <dbReference type="Proteomes" id="UP000567293"/>
    </source>
</evidence>
<feature type="domain" description="Major facilitator superfamily (MFS) profile" evidence="6">
    <location>
        <begin position="21"/>
        <end position="286"/>
    </location>
</feature>
<comment type="subcellular location">
    <subcellularLocation>
        <location evidence="1">Membrane</location>
        <topology evidence="1">Multi-pass membrane protein</topology>
    </subcellularLocation>
</comment>
<keyword evidence="4 5" id="KW-0472">Membrane</keyword>
<dbReference type="InterPro" id="IPR011701">
    <property type="entry name" value="MFS"/>
</dbReference>
<proteinExistence type="predicted"/>
<dbReference type="SUPFAM" id="SSF103473">
    <property type="entry name" value="MFS general substrate transporter"/>
    <property type="match status" value="1"/>
</dbReference>
<evidence type="ECO:0000256" key="5">
    <source>
        <dbReference type="SAM" id="Phobius"/>
    </source>
</evidence>
<protein>
    <submittedName>
        <fullName evidence="7">MFS transporter</fullName>
    </submittedName>
</protein>
<organism evidence="7 8">
    <name type="scientific">Candidatus Acidiferrum panamense</name>
    <dbReference type="NCBI Taxonomy" id="2741543"/>
    <lineage>
        <taxon>Bacteria</taxon>
        <taxon>Pseudomonadati</taxon>
        <taxon>Acidobacteriota</taxon>
        <taxon>Terriglobia</taxon>
        <taxon>Candidatus Acidiferrales</taxon>
        <taxon>Candidatus Acidiferrum</taxon>
    </lineage>
</organism>
<evidence type="ECO:0000256" key="2">
    <source>
        <dbReference type="ARBA" id="ARBA00022692"/>
    </source>
</evidence>
<sequence>MISPATDAQPRLAVGWRMWVASGVIMLCSWLSYVDRQVLAVLSPMILRDTRLSVEAYAEAVSAFSFAYMIANPAWGSILDRIGLRIGMLIAVGVWTAASVSHAWVGGLVGFATARAVLGFGEGATFPGGLRTAADSLPADRRSRGMAIAYSGSTLGAIVTPLLVTPVALAYGWRPAFLITGALGAMWLAAWGTVARPPWLIDSRRTPRINLPNLRERRFWMLAAGMGLGGAPLGTVLTMSPVYLNRALSMTQAELGRILWAPTLGWGIGYYFFGWIADRWVADRQR</sequence>
<accession>A0A7V8NRU9</accession>
<evidence type="ECO:0000259" key="6">
    <source>
        <dbReference type="PROSITE" id="PS50850"/>
    </source>
</evidence>
<dbReference type="EMBL" id="JACDQQ010001419">
    <property type="protein sequence ID" value="MBA0086256.1"/>
    <property type="molecule type" value="Genomic_DNA"/>
</dbReference>
<dbReference type="InterPro" id="IPR020846">
    <property type="entry name" value="MFS_dom"/>
</dbReference>
<dbReference type="PANTHER" id="PTHR11662:SF285">
    <property type="entry name" value="HEXURONATE TRANSPORTER"/>
    <property type="match status" value="1"/>
</dbReference>
<feature type="transmembrane region" description="Helical" evidence="5">
    <location>
        <begin position="177"/>
        <end position="199"/>
    </location>
</feature>
<comment type="caution">
    <text evidence="7">The sequence shown here is derived from an EMBL/GenBank/DDBJ whole genome shotgun (WGS) entry which is preliminary data.</text>
</comment>
<feature type="transmembrane region" description="Helical" evidence="5">
    <location>
        <begin position="219"/>
        <end position="238"/>
    </location>
</feature>
<evidence type="ECO:0000256" key="1">
    <source>
        <dbReference type="ARBA" id="ARBA00004141"/>
    </source>
</evidence>
<feature type="transmembrane region" description="Helical" evidence="5">
    <location>
        <begin position="52"/>
        <end position="70"/>
    </location>
</feature>
<reference evidence="7" key="1">
    <citation type="submission" date="2020-06" db="EMBL/GenBank/DDBJ databases">
        <title>Legume-microbial interactions unlock mineral nutrients during tropical forest succession.</title>
        <authorList>
            <person name="Epihov D.Z."/>
        </authorList>
    </citation>
    <scope>NUCLEOTIDE SEQUENCE [LARGE SCALE GENOMIC DNA]</scope>
    <source>
        <strain evidence="7">Pan2503</strain>
    </source>
</reference>
<dbReference type="Proteomes" id="UP000567293">
    <property type="component" value="Unassembled WGS sequence"/>
</dbReference>
<keyword evidence="3 5" id="KW-1133">Transmembrane helix</keyword>
<dbReference type="InterPro" id="IPR036259">
    <property type="entry name" value="MFS_trans_sf"/>
</dbReference>
<dbReference type="GO" id="GO:0016020">
    <property type="term" value="C:membrane"/>
    <property type="evidence" value="ECO:0007669"/>
    <property type="project" value="UniProtKB-SubCell"/>
</dbReference>
<dbReference type="GO" id="GO:0015134">
    <property type="term" value="F:hexuronate transmembrane transporter activity"/>
    <property type="evidence" value="ECO:0007669"/>
    <property type="project" value="TreeGrafter"/>
</dbReference>
<feature type="transmembrane region" description="Helical" evidence="5">
    <location>
        <begin position="258"/>
        <end position="277"/>
    </location>
</feature>
<dbReference type="AlphaFoldDB" id="A0A7V8NRU9"/>
<dbReference type="Pfam" id="PF07690">
    <property type="entry name" value="MFS_1"/>
    <property type="match status" value="1"/>
</dbReference>
<dbReference type="Gene3D" id="1.20.1250.20">
    <property type="entry name" value="MFS general substrate transporter like domains"/>
    <property type="match status" value="2"/>
</dbReference>
<evidence type="ECO:0000256" key="3">
    <source>
        <dbReference type="ARBA" id="ARBA00022989"/>
    </source>
</evidence>
<dbReference type="PROSITE" id="PS50850">
    <property type="entry name" value="MFS"/>
    <property type="match status" value="1"/>
</dbReference>
<keyword evidence="8" id="KW-1185">Reference proteome</keyword>
<feature type="transmembrane region" description="Helical" evidence="5">
    <location>
        <begin position="147"/>
        <end position="171"/>
    </location>
</feature>
<dbReference type="PANTHER" id="PTHR11662">
    <property type="entry name" value="SOLUTE CARRIER FAMILY 17"/>
    <property type="match status" value="1"/>
</dbReference>
<keyword evidence="2 5" id="KW-0812">Transmembrane</keyword>
<feature type="non-terminal residue" evidence="7">
    <location>
        <position position="286"/>
    </location>
</feature>
<evidence type="ECO:0000313" key="7">
    <source>
        <dbReference type="EMBL" id="MBA0086256.1"/>
    </source>
</evidence>
<dbReference type="InterPro" id="IPR050382">
    <property type="entry name" value="MFS_Na/Anion_cotransporter"/>
</dbReference>
<gene>
    <name evidence="7" type="ORF">HRJ53_14820</name>
</gene>
<feature type="transmembrane region" description="Helical" evidence="5">
    <location>
        <begin position="12"/>
        <end position="32"/>
    </location>
</feature>